<evidence type="ECO:0000259" key="2">
    <source>
        <dbReference type="Pfam" id="PF00248"/>
    </source>
</evidence>
<dbReference type="InterPro" id="IPR023210">
    <property type="entry name" value="NADP_OxRdtase_dom"/>
</dbReference>
<dbReference type="Gene3D" id="3.20.20.100">
    <property type="entry name" value="NADP-dependent oxidoreductase domain"/>
    <property type="match status" value="1"/>
</dbReference>
<evidence type="ECO:0000313" key="3">
    <source>
        <dbReference type="EMBL" id="CAE0107953.1"/>
    </source>
</evidence>
<dbReference type="InterPro" id="IPR050523">
    <property type="entry name" value="AKR_Detox_Biosynth"/>
</dbReference>
<keyword evidence="1" id="KW-0560">Oxidoreductase</keyword>
<organism evidence="3">
    <name type="scientific">Haptolina ericina</name>
    <dbReference type="NCBI Taxonomy" id="156174"/>
    <lineage>
        <taxon>Eukaryota</taxon>
        <taxon>Haptista</taxon>
        <taxon>Haptophyta</taxon>
        <taxon>Prymnesiophyceae</taxon>
        <taxon>Prymnesiales</taxon>
        <taxon>Prymnesiaceae</taxon>
        <taxon>Haptolina</taxon>
    </lineage>
</organism>
<dbReference type="GO" id="GO:0016491">
    <property type="term" value="F:oxidoreductase activity"/>
    <property type="evidence" value="ECO:0007669"/>
    <property type="project" value="UniProtKB-KW"/>
</dbReference>
<dbReference type="Pfam" id="PF00248">
    <property type="entry name" value="Aldo_ket_red"/>
    <property type="match status" value="1"/>
</dbReference>
<dbReference type="SUPFAM" id="SSF51430">
    <property type="entry name" value="NAD(P)-linked oxidoreductase"/>
    <property type="match status" value="1"/>
</dbReference>
<dbReference type="PANTHER" id="PTHR43364:SF4">
    <property type="entry name" value="NAD(P)-LINKED OXIDOREDUCTASE SUPERFAMILY PROTEIN"/>
    <property type="match status" value="1"/>
</dbReference>
<dbReference type="EMBL" id="HBHX01015354">
    <property type="protein sequence ID" value="CAE0107953.1"/>
    <property type="molecule type" value="Transcribed_RNA"/>
</dbReference>
<dbReference type="InterPro" id="IPR036812">
    <property type="entry name" value="NAD(P)_OxRdtase_dom_sf"/>
</dbReference>
<feature type="domain" description="NADP-dependent oxidoreductase" evidence="2">
    <location>
        <begin position="12"/>
        <end position="198"/>
    </location>
</feature>
<accession>A0A7S3AL01</accession>
<gene>
    <name evidence="3" type="ORF">HERI1096_LOCUS8612</name>
</gene>
<evidence type="ECO:0000256" key="1">
    <source>
        <dbReference type="ARBA" id="ARBA00023002"/>
    </source>
</evidence>
<name>A0A7S3AL01_9EUKA</name>
<protein>
    <recommendedName>
        <fullName evidence="2">NADP-dependent oxidoreductase domain-containing protein</fullName>
    </recommendedName>
</protein>
<reference evidence="3" key="1">
    <citation type="submission" date="2021-01" db="EMBL/GenBank/DDBJ databases">
        <authorList>
            <person name="Corre E."/>
            <person name="Pelletier E."/>
            <person name="Niang G."/>
            <person name="Scheremetjew M."/>
            <person name="Finn R."/>
            <person name="Kale V."/>
            <person name="Holt S."/>
            <person name="Cochrane G."/>
            <person name="Meng A."/>
            <person name="Brown T."/>
            <person name="Cohen L."/>
        </authorList>
    </citation>
    <scope>NUCLEOTIDE SEQUENCE</scope>
    <source>
        <strain evidence="3">CCMP281</strain>
    </source>
</reference>
<dbReference type="AlphaFoldDB" id="A0A7S3AL01"/>
<proteinExistence type="predicted"/>
<dbReference type="PANTHER" id="PTHR43364">
    <property type="entry name" value="NADH-SPECIFIC METHYLGLYOXAL REDUCTASE-RELATED"/>
    <property type="match status" value="1"/>
</dbReference>
<sequence length="255" mass="28136">MNGQYSRGGASFEEIAATMGKLVQAGTIRGWGMCNDNCYGLMGCTMAARELGVEPPCVMQNDYSLINRRVEENGLSEASAPWNQNVGFLAYNTLAGGVLTGKYLDTPASADDPNPLTRLQSSMRPRGRMDEAGWGRTLYRYRSGPAGEATRAYAQIAVEAGMPLTELALRWCRSRRACTSVLLGQSSVSQLEQALQCFCDTPTAEDERGEYQEYLPTEVLWEIDRIHMRNRLPIFSSTRVGKDWDGEGEIGEPIP</sequence>